<accession>A0A420HKZ1</accession>
<dbReference type="SMART" id="SM00066">
    <property type="entry name" value="GAL4"/>
    <property type="match status" value="1"/>
</dbReference>
<dbReference type="GO" id="GO:0008270">
    <property type="term" value="F:zinc ion binding"/>
    <property type="evidence" value="ECO:0007669"/>
    <property type="project" value="InterPro"/>
</dbReference>
<dbReference type="EMBL" id="MCFK01006982">
    <property type="protein sequence ID" value="RKF58111.1"/>
    <property type="molecule type" value="Genomic_DNA"/>
</dbReference>
<dbReference type="GO" id="GO:0000981">
    <property type="term" value="F:DNA-binding transcription factor activity, RNA polymerase II-specific"/>
    <property type="evidence" value="ECO:0007669"/>
    <property type="project" value="InterPro"/>
</dbReference>
<organism evidence="5 6">
    <name type="scientific">Erysiphe neolycopersici</name>
    <dbReference type="NCBI Taxonomy" id="212602"/>
    <lineage>
        <taxon>Eukaryota</taxon>
        <taxon>Fungi</taxon>
        <taxon>Dikarya</taxon>
        <taxon>Ascomycota</taxon>
        <taxon>Pezizomycotina</taxon>
        <taxon>Leotiomycetes</taxon>
        <taxon>Erysiphales</taxon>
        <taxon>Erysiphaceae</taxon>
        <taxon>Erysiphe</taxon>
    </lineage>
</organism>
<dbReference type="PANTHER" id="PTHR47785:SF4">
    <property type="entry name" value="ZN(II)2CYS6 TRANSCRIPTION FACTOR (EUROFUNG)"/>
    <property type="match status" value="1"/>
</dbReference>
<name>A0A420HKZ1_9PEZI</name>
<dbReference type="Pfam" id="PF00172">
    <property type="entry name" value="Zn_clus"/>
    <property type="match status" value="1"/>
</dbReference>
<dbReference type="CDD" id="cd12148">
    <property type="entry name" value="fungal_TF_MHR"/>
    <property type="match status" value="1"/>
</dbReference>
<dbReference type="OrthoDB" id="5244761at2759"/>
<dbReference type="InterPro" id="IPR053181">
    <property type="entry name" value="EcdB-like_regulator"/>
</dbReference>
<dbReference type="Gene3D" id="4.10.240.10">
    <property type="entry name" value="Zn(2)-C6 fungal-type DNA-binding domain"/>
    <property type="match status" value="1"/>
</dbReference>
<dbReference type="PANTHER" id="PTHR47785">
    <property type="entry name" value="ZN(II)2CYS6 TRANSCRIPTION FACTOR (EUROFUNG)-RELATED-RELATED"/>
    <property type="match status" value="1"/>
</dbReference>
<evidence type="ECO:0000256" key="1">
    <source>
        <dbReference type="ARBA" id="ARBA00023242"/>
    </source>
</evidence>
<proteinExistence type="predicted"/>
<dbReference type="PROSITE" id="PS00463">
    <property type="entry name" value="ZN2_CY6_FUNGAL_1"/>
    <property type="match status" value="1"/>
</dbReference>
<feature type="domain" description="Zn(2)-C6 fungal-type" evidence="4">
    <location>
        <begin position="215"/>
        <end position="245"/>
    </location>
</feature>
<dbReference type="CDD" id="cd00067">
    <property type="entry name" value="GAL4"/>
    <property type="match status" value="1"/>
</dbReference>
<evidence type="ECO:0000256" key="3">
    <source>
        <dbReference type="SAM" id="MobiDB-lite"/>
    </source>
</evidence>
<keyword evidence="2" id="KW-0175">Coiled coil</keyword>
<dbReference type="InterPro" id="IPR001138">
    <property type="entry name" value="Zn2Cys6_DnaBD"/>
</dbReference>
<evidence type="ECO:0000313" key="6">
    <source>
        <dbReference type="Proteomes" id="UP000286134"/>
    </source>
</evidence>
<evidence type="ECO:0000313" key="5">
    <source>
        <dbReference type="EMBL" id="RKF58111.1"/>
    </source>
</evidence>
<evidence type="ECO:0000256" key="2">
    <source>
        <dbReference type="SAM" id="Coils"/>
    </source>
</evidence>
<feature type="coiled-coil region" evidence="2">
    <location>
        <begin position="271"/>
        <end position="298"/>
    </location>
</feature>
<sequence>MMDIGQPDQKRIRLTGNMASQWEVTVDRQLPPPPQQPTGPFTSMVGSYSRSDPQLAHQERERRPSDLASQYESQEMRRPNSGQQNFHSLAHGPSPFVIPRESMIKRDTTDEMQYRHTQSGMIAETMNVPPHHDSSSRLNQTVLNYETPRSQQYTQANFQGTIVSIPESFNHAYGTPSGLPLPPSRNPEQLAKPQYSGARIGDQQVRKKAQRASQACDCCRMAKAKCDEGRPSCGSCKENGKECRYRDPPPKQQDKTSIDIMENQNRIEIIVRKLVQEMSEFKNEINDFKEEISDLKKGQNEIISLLTSQSVHFKQDGEEDHSNTLRYSYSDNLTTLDLNQRSPNSSANPLNHNENVRLYQMPNPVTGNINAASDEDDTAVEAGPSKQPSIPVNHTTGAARLLLVPPIKKMCADINLQLKFKNEKYPYTVEWKRGLLRLHGRGEGNEVIPEYDNLITDNSENTPLDGKYNIMKHIVGSEWGQIGMPLPSYFSMGTNLGGANTESLPDFSRETVLKLVDSYKNNINNMHPILTPKHLDHLVETFLRSLQDTMSYSKQTHSNSFVGVHSNSESPGNKRKRSPTSTNFTDNQFYSHHKFGQLFRSISTAIVLLCMALGRVCQEKGKIPQLPSEQAAGNSFTSSFGASSSHNGIPISPLGKTSLSGSFGGNSTLDTDRLMGRGYGQSLDDLQRDKPLSELKNIDVVPGLIYFALATDILGNQMAGSSLQHVHANILASLYHGQLGRVMESAAYLSTACRALQVILKPRFERYRRAKSERKVVHPRDNPLLFAFWTCLQLESDIVAEIPWPQSGILTYEEDMPTPHLPAAHEEGFDQNVIESYSAQLFLRTHLNVLHTMFYKPRDPNSEDKFTALVLAHNKVDQPKFLSIQYVSENLERFDVYAPTMWRMISQPDPPNDILGARLRAKYYGARVITYRPFVLQVLERSEPPCPEATQSIKEQISDEYLSEVKAPIIKHDIKDIKDIDPKALEYVHNGLDGLINSTTAFYGLGHPGENRMIVTNVWVTAHAQWGNVLTLQAAYNNPILRPLLLEHISKEELIVLIEKTMGFLALHGSPSSALAIDWKILDLTSRKNGLRSQATLGITEFPCTPLEELQPLRY</sequence>
<dbReference type="PROSITE" id="PS50048">
    <property type="entry name" value="ZN2_CY6_FUNGAL_2"/>
    <property type="match status" value="1"/>
</dbReference>
<reference evidence="5 6" key="1">
    <citation type="journal article" date="2018" name="BMC Genomics">
        <title>Comparative genome analyses reveal sequence features reflecting distinct modes of host-adaptation between dicot and monocot powdery mildew.</title>
        <authorList>
            <person name="Wu Y."/>
            <person name="Ma X."/>
            <person name="Pan Z."/>
            <person name="Kale S.D."/>
            <person name="Song Y."/>
            <person name="King H."/>
            <person name="Zhang Q."/>
            <person name="Presley C."/>
            <person name="Deng X."/>
            <person name="Wei C.I."/>
            <person name="Xiao S."/>
        </authorList>
    </citation>
    <scope>NUCLEOTIDE SEQUENCE [LARGE SCALE GENOMIC DNA]</scope>
    <source>
        <strain evidence="5">UMSG2</strain>
    </source>
</reference>
<keyword evidence="1" id="KW-0539">Nucleus</keyword>
<dbReference type="Proteomes" id="UP000286134">
    <property type="component" value="Unassembled WGS sequence"/>
</dbReference>
<feature type="compositionally biased region" description="Polar residues" evidence="3">
    <location>
        <begin position="557"/>
        <end position="571"/>
    </location>
</feature>
<dbReference type="SUPFAM" id="SSF57701">
    <property type="entry name" value="Zn2/Cys6 DNA-binding domain"/>
    <property type="match status" value="1"/>
</dbReference>
<protein>
    <submittedName>
        <fullName evidence="5">Putative c6 zinc finger domain-containing protein</fullName>
    </submittedName>
</protein>
<feature type="region of interest" description="Disordered" evidence="3">
    <location>
        <begin position="1"/>
        <end position="100"/>
    </location>
</feature>
<dbReference type="STRING" id="212602.A0A420HKZ1"/>
<feature type="compositionally biased region" description="Polar residues" evidence="3">
    <location>
        <begin position="38"/>
        <end position="52"/>
    </location>
</feature>
<gene>
    <name evidence="5" type="ORF">OnM2_069015</name>
</gene>
<feature type="region of interest" description="Disordered" evidence="3">
    <location>
        <begin position="557"/>
        <end position="584"/>
    </location>
</feature>
<dbReference type="InterPro" id="IPR036864">
    <property type="entry name" value="Zn2-C6_fun-type_DNA-bd_sf"/>
</dbReference>
<keyword evidence="6" id="KW-1185">Reference proteome</keyword>
<evidence type="ECO:0000259" key="4">
    <source>
        <dbReference type="PROSITE" id="PS50048"/>
    </source>
</evidence>
<dbReference type="AlphaFoldDB" id="A0A420HKZ1"/>
<comment type="caution">
    <text evidence="5">The sequence shown here is derived from an EMBL/GenBank/DDBJ whole genome shotgun (WGS) entry which is preliminary data.</text>
</comment>